<gene>
    <name evidence="2" type="ORF">A2720_03540</name>
</gene>
<evidence type="ECO:0000259" key="1">
    <source>
        <dbReference type="Pfam" id="PF13847"/>
    </source>
</evidence>
<accession>A0A1F5NW38</accession>
<dbReference type="Pfam" id="PF13847">
    <property type="entry name" value="Methyltransf_31"/>
    <property type="match status" value="1"/>
</dbReference>
<dbReference type="PANTHER" id="PTHR43591:SF24">
    <property type="entry name" value="2-METHOXY-6-POLYPRENYL-1,4-BENZOQUINOL METHYLASE, MITOCHONDRIAL"/>
    <property type="match status" value="1"/>
</dbReference>
<name>A0A1F5NW38_9BACT</name>
<feature type="domain" description="Methyltransferase" evidence="1">
    <location>
        <begin position="25"/>
        <end position="163"/>
    </location>
</feature>
<dbReference type="PANTHER" id="PTHR43591">
    <property type="entry name" value="METHYLTRANSFERASE"/>
    <property type="match status" value="1"/>
</dbReference>
<organism evidence="2 3">
    <name type="scientific">Candidatus Doudnabacteria bacterium RIFCSPHIGHO2_01_FULL_46_24</name>
    <dbReference type="NCBI Taxonomy" id="1817825"/>
    <lineage>
        <taxon>Bacteria</taxon>
        <taxon>Candidatus Doudnaibacteriota</taxon>
    </lineage>
</organism>
<sequence length="185" mass="20650">MRGFVFEPKTKFLDPEKIVFQTGLSKGQKVADLGAGNGFYAFASSKIVGDSGEVFVVDILEDALSHVSSEARLKGLRNIKTIRADLEQSDACDSIVAGSMDLVIFANVFHQIKNPEELFRQAYRLLKSGGKVLVVEWNSQPSPFGPDFSLRVPEKQVSEWANKKAFRLVSSIETDRYHYGLIFTR</sequence>
<dbReference type="AlphaFoldDB" id="A0A1F5NW38"/>
<protein>
    <recommendedName>
        <fullName evidence="1">Methyltransferase domain-containing protein</fullName>
    </recommendedName>
</protein>
<reference evidence="2 3" key="1">
    <citation type="journal article" date="2016" name="Nat. Commun.">
        <title>Thousands of microbial genomes shed light on interconnected biogeochemical processes in an aquifer system.</title>
        <authorList>
            <person name="Anantharaman K."/>
            <person name="Brown C.T."/>
            <person name="Hug L.A."/>
            <person name="Sharon I."/>
            <person name="Castelle C.J."/>
            <person name="Probst A.J."/>
            <person name="Thomas B.C."/>
            <person name="Singh A."/>
            <person name="Wilkins M.J."/>
            <person name="Karaoz U."/>
            <person name="Brodie E.L."/>
            <person name="Williams K.H."/>
            <person name="Hubbard S.S."/>
            <person name="Banfield J.F."/>
        </authorList>
    </citation>
    <scope>NUCLEOTIDE SEQUENCE [LARGE SCALE GENOMIC DNA]</scope>
</reference>
<dbReference type="EMBL" id="MFEL01000002">
    <property type="protein sequence ID" value="OGE81878.1"/>
    <property type="molecule type" value="Genomic_DNA"/>
</dbReference>
<dbReference type="STRING" id="1817825.A2720_03540"/>
<dbReference type="CDD" id="cd02440">
    <property type="entry name" value="AdoMet_MTases"/>
    <property type="match status" value="1"/>
</dbReference>
<dbReference type="Proteomes" id="UP000178892">
    <property type="component" value="Unassembled WGS sequence"/>
</dbReference>
<proteinExistence type="predicted"/>
<dbReference type="GO" id="GO:0008168">
    <property type="term" value="F:methyltransferase activity"/>
    <property type="evidence" value="ECO:0007669"/>
    <property type="project" value="TreeGrafter"/>
</dbReference>
<evidence type="ECO:0000313" key="2">
    <source>
        <dbReference type="EMBL" id="OGE81878.1"/>
    </source>
</evidence>
<dbReference type="InterPro" id="IPR025714">
    <property type="entry name" value="Methyltranfer_dom"/>
</dbReference>
<comment type="caution">
    <text evidence="2">The sequence shown here is derived from an EMBL/GenBank/DDBJ whole genome shotgun (WGS) entry which is preliminary data.</text>
</comment>
<dbReference type="SUPFAM" id="SSF53335">
    <property type="entry name" value="S-adenosyl-L-methionine-dependent methyltransferases"/>
    <property type="match status" value="1"/>
</dbReference>
<evidence type="ECO:0000313" key="3">
    <source>
        <dbReference type="Proteomes" id="UP000178892"/>
    </source>
</evidence>
<dbReference type="InterPro" id="IPR029063">
    <property type="entry name" value="SAM-dependent_MTases_sf"/>
</dbReference>
<dbReference type="Gene3D" id="3.40.50.150">
    <property type="entry name" value="Vaccinia Virus protein VP39"/>
    <property type="match status" value="1"/>
</dbReference>